<reference evidence="1 2" key="1">
    <citation type="submission" date="2020-05" db="EMBL/GenBank/DDBJ databases">
        <title>Whole genome shotgun sequence of Streptomyces microflavus NBRC 13062.</title>
        <authorList>
            <person name="Komaki H."/>
            <person name="Tamura T."/>
        </authorList>
    </citation>
    <scope>NUCLEOTIDE SEQUENCE [LARGE SCALE GENOMIC DNA]</scope>
    <source>
        <strain evidence="1 2">NBRC 13062</strain>
    </source>
</reference>
<dbReference type="AlphaFoldDB" id="A0A7J0D5X1"/>
<evidence type="ECO:0000313" key="1">
    <source>
        <dbReference type="EMBL" id="GFN09859.1"/>
    </source>
</evidence>
<dbReference type="EMBL" id="BLWD01000003">
    <property type="protein sequence ID" value="GFN09859.1"/>
    <property type="molecule type" value="Genomic_DNA"/>
</dbReference>
<organism evidence="1 2">
    <name type="scientific">Streptomyces microflavus</name>
    <name type="common">Streptomyces lipmanii</name>
    <dbReference type="NCBI Taxonomy" id="1919"/>
    <lineage>
        <taxon>Bacteria</taxon>
        <taxon>Bacillati</taxon>
        <taxon>Actinomycetota</taxon>
        <taxon>Actinomycetes</taxon>
        <taxon>Kitasatosporales</taxon>
        <taxon>Streptomycetaceae</taxon>
        <taxon>Streptomyces</taxon>
    </lineage>
</organism>
<proteinExistence type="predicted"/>
<protein>
    <submittedName>
        <fullName evidence="1">Uncharacterized protein</fullName>
    </submittedName>
</protein>
<comment type="caution">
    <text evidence="1">The sequence shown here is derived from an EMBL/GenBank/DDBJ whole genome shotgun (WGS) entry which is preliminary data.</text>
</comment>
<evidence type="ECO:0000313" key="2">
    <source>
        <dbReference type="Proteomes" id="UP000498740"/>
    </source>
</evidence>
<gene>
    <name evidence="1" type="ORF">Smic_84150</name>
</gene>
<sequence>MTCELDDLPVGRIKDVFAAAIGPSRDWINWELLCWPDAPELGFLGERKHAEVSLSTVDGGSHLVSGSARTWPPGQSLHVVRLVIRSWNNTHFSH</sequence>
<name>A0A7J0D5X1_STRMI</name>
<accession>A0A7J0D5X1</accession>
<dbReference type="Proteomes" id="UP000498740">
    <property type="component" value="Unassembled WGS sequence"/>
</dbReference>